<keyword evidence="3" id="KW-0031">Aminopeptidase</keyword>
<evidence type="ECO:0000256" key="6">
    <source>
        <dbReference type="ARBA" id="ARBA00022801"/>
    </source>
</evidence>
<keyword evidence="11" id="KW-0325">Glycoprotein</keyword>
<evidence type="ECO:0000256" key="14">
    <source>
        <dbReference type="SAM" id="Phobius"/>
    </source>
</evidence>
<dbReference type="GO" id="GO:0008239">
    <property type="term" value="F:dipeptidyl-peptidase activity"/>
    <property type="evidence" value="ECO:0007669"/>
    <property type="project" value="TreeGrafter"/>
</dbReference>
<dbReference type="Pfam" id="PF00326">
    <property type="entry name" value="Peptidase_S9"/>
    <property type="match status" value="1"/>
</dbReference>
<protein>
    <recommendedName>
        <fullName evidence="13">Venom dipeptidyl peptidase 4</fullName>
    </recommendedName>
</protein>
<evidence type="ECO:0000256" key="10">
    <source>
        <dbReference type="ARBA" id="ARBA00023136"/>
    </source>
</evidence>
<dbReference type="OrthoDB" id="16520at2759"/>
<evidence type="ECO:0000313" key="18">
    <source>
        <dbReference type="Proteomes" id="UP001153712"/>
    </source>
</evidence>
<dbReference type="FunFam" id="3.40.50.1820:FF:000003">
    <property type="entry name" value="Dipeptidyl peptidase 4"/>
    <property type="match status" value="1"/>
</dbReference>
<evidence type="ECO:0000259" key="15">
    <source>
        <dbReference type="Pfam" id="PF00326"/>
    </source>
</evidence>
<evidence type="ECO:0000256" key="3">
    <source>
        <dbReference type="ARBA" id="ARBA00022438"/>
    </source>
</evidence>
<keyword evidence="9 14" id="KW-1133">Transmembrane helix</keyword>
<evidence type="ECO:0000256" key="1">
    <source>
        <dbReference type="ARBA" id="ARBA00004606"/>
    </source>
</evidence>
<keyword evidence="18" id="KW-1185">Reference proteome</keyword>
<dbReference type="Gene3D" id="2.140.10.30">
    <property type="entry name" value="Dipeptidylpeptidase IV, N-terminal domain"/>
    <property type="match status" value="1"/>
</dbReference>
<dbReference type="Proteomes" id="UP001153712">
    <property type="component" value="Chromosome 5"/>
</dbReference>
<feature type="transmembrane region" description="Helical" evidence="14">
    <location>
        <begin position="24"/>
        <end position="45"/>
    </location>
</feature>
<dbReference type="GO" id="GO:0008236">
    <property type="term" value="F:serine-type peptidase activity"/>
    <property type="evidence" value="ECO:0007669"/>
    <property type="project" value="UniProtKB-KW"/>
</dbReference>
<dbReference type="GO" id="GO:0004177">
    <property type="term" value="F:aminopeptidase activity"/>
    <property type="evidence" value="ECO:0007669"/>
    <property type="project" value="UniProtKB-KW"/>
</dbReference>
<accession>A0A9N9TSX4</accession>
<evidence type="ECO:0000313" key="17">
    <source>
        <dbReference type="EMBL" id="CAG9861844.1"/>
    </source>
</evidence>
<keyword evidence="4" id="KW-0645">Protease</keyword>
<evidence type="ECO:0000256" key="5">
    <source>
        <dbReference type="ARBA" id="ARBA00022692"/>
    </source>
</evidence>
<dbReference type="InterPro" id="IPR050278">
    <property type="entry name" value="Serine_Prot_S9B/DPPIV"/>
</dbReference>
<dbReference type="PANTHER" id="PTHR11731">
    <property type="entry name" value="PROTEASE FAMILY S9B,C DIPEPTIDYL-PEPTIDASE IV-RELATED"/>
    <property type="match status" value="1"/>
</dbReference>
<keyword evidence="6" id="KW-0378">Hydrolase</keyword>
<evidence type="ECO:0000256" key="13">
    <source>
        <dbReference type="ARBA" id="ARBA00072929"/>
    </source>
</evidence>
<evidence type="ECO:0000256" key="4">
    <source>
        <dbReference type="ARBA" id="ARBA00022670"/>
    </source>
</evidence>
<dbReference type="SUPFAM" id="SSF53474">
    <property type="entry name" value="alpha/beta-Hydrolases"/>
    <property type="match status" value="1"/>
</dbReference>
<keyword evidence="5 14" id="KW-0812">Transmembrane</keyword>
<dbReference type="InterPro" id="IPR002469">
    <property type="entry name" value="Peptidase_S9B_N"/>
</dbReference>
<evidence type="ECO:0000259" key="16">
    <source>
        <dbReference type="Pfam" id="PF00930"/>
    </source>
</evidence>
<dbReference type="Pfam" id="PF00930">
    <property type="entry name" value="DPPIV_N"/>
    <property type="match status" value="1"/>
</dbReference>
<keyword evidence="8" id="KW-0735">Signal-anchor</keyword>
<dbReference type="Gene3D" id="3.40.50.1820">
    <property type="entry name" value="alpha/beta hydrolase"/>
    <property type="match status" value="1"/>
</dbReference>
<dbReference type="InterPro" id="IPR001375">
    <property type="entry name" value="Peptidase_S9_cat"/>
</dbReference>
<evidence type="ECO:0000256" key="2">
    <source>
        <dbReference type="ARBA" id="ARBA00010036"/>
    </source>
</evidence>
<feature type="domain" description="Peptidase S9 prolyl oligopeptidase catalytic" evidence="15">
    <location>
        <begin position="638"/>
        <end position="842"/>
    </location>
</feature>
<dbReference type="EMBL" id="OU900098">
    <property type="protein sequence ID" value="CAG9861844.1"/>
    <property type="molecule type" value="Genomic_DNA"/>
</dbReference>
<proteinExistence type="inferred from homology"/>
<dbReference type="InterPro" id="IPR029058">
    <property type="entry name" value="AB_hydrolase_fold"/>
</dbReference>
<keyword evidence="10 14" id="KW-0472">Membrane</keyword>
<evidence type="ECO:0000256" key="11">
    <source>
        <dbReference type="ARBA" id="ARBA00023180"/>
    </source>
</evidence>
<dbReference type="GO" id="GO:0006508">
    <property type="term" value="P:proteolysis"/>
    <property type="evidence" value="ECO:0007669"/>
    <property type="project" value="UniProtKB-KW"/>
</dbReference>
<dbReference type="AlphaFoldDB" id="A0A9N9TSX4"/>
<organism evidence="17 18">
    <name type="scientific">Phyllotreta striolata</name>
    <name type="common">Striped flea beetle</name>
    <name type="synonym">Crioceris striolata</name>
    <dbReference type="NCBI Taxonomy" id="444603"/>
    <lineage>
        <taxon>Eukaryota</taxon>
        <taxon>Metazoa</taxon>
        <taxon>Ecdysozoa</taxon>
        <taxon>Arthropoda</taxon>
        <taxon>Hexapoda</taxon>
        <taxon>Insecta</taxon>
        <taxon>Pterygota</taxon>
        <taxon>Neoptera</taxon>
        <taxon>Endopterygota</taxon>
        <taxon>Coleoptera</taxon>
        <taxon>Polyphaga</taxon>
        <taxon>Cucujiformia</taxon>
        <taxon>Chrysomeloidea</taxon>
        <taxon>Chrysomelidae</taxon>
        <taxon>Galerucinae</taxon>
        <taxon>Alticini</taxon>
        <taxon>Phyllotreta</taxon>
    </lineage>
</organism>
<evidence type="ECO:0000256" key="7">
    <source>
        <dbReference type="ARBA" id="ARBA00022825"/>
    </source>
</evidence>
<dbReference type="GO" id="GO:0005886">
    <property type="term" value="C:plasma membrane"/>
    <property type="evidence" value="ECO:0007669"/>
    <property type="project" value="TreeGrafter"/>
</dbReference>
<dbReference type="GO" id="GO:0012505">
    <property type="term" value="C:endomembrane system"/>
    <property type="evidence" value="ECO:0007669"/>
    <property type="project" value="UniProtKB-SubCell"/>
</dbReference>
<dbReference type="SUPFAM" id="SSF82171">
    <property type="entry name" value="DPP6 N-terminal domain-like"/>
    <property type="match status" value="1"/>
</dbReference>
<comment type="subcellular location">
    <subcellularLocation>
        <location evidence="12">Endomembrane system</location>
        <topology evidence="12">Single-pass membrane protein</topology>
    </subcellularLocation>
    <subcellularLocation>
        <location evidence="1">Membrane</location>
        <topology evidence="1">Single-pass type II membrane protein</topology>
    </subcellularLocation>
</comment>
<reference evidence="17" key="1">
    <citation type="submission" date="2022-01" db="EMBL/GenBank/DDBJ databases">
        <authorList>
            <person name="King R."/>
        </authorList>
    </citation>
    <scope>NUCLEOTIDE SEQUENCE</scope>
</reference>
<keyword evidence="7" id="KW-0720">Serine protease</keyword>
<evidence type="ECO:0000256" key="12">
    <source>
        <dbReference type="ARBA" id="ARBA00037847"/>
    </source>
</evidence>
<gene>
    <name evidence="17" type="ORF">PHYEVI_LOCUS8170</name>
</gene>
<comment type="similarity">
    <text evidence="2">Belongs to the peptidase S9B family. DPPIV subfamily.</text>
</comment>
<dbReference type="PANTHER" id="PTHR11731:SF200">
    <property type="entry name" value="DIPEPTIDYL PEPTIDASE 10, ISOFORM B"/>
    <property type="match status" value="1"/>
</dbReference>
<feature type="domain" description="Dipeptidylpeptidase IV N-terminal" evidence="16">
    <location>
        <begin position="123"/>
        <end position="474"/>
    </location>
</feature>
<sequence length="858" mass="97070">MADRDPFDDELVSSNTNQRNWRGILIALLVIVVVLALIVTSVVLLTPPDGGPRIKGNRFQLQDILNHDFQPLRFNGSWISDDELIFKDQWGGISILNASNLTVRTIMSNQTFMRLNPSRFQLSPDQKYLLLALNVQKLFRHSYLAQYIVYDIQTGNDFPLRPIPEDDDHPFLLLAEWTPKGHSLVMVQDYNVFYRKTPTSHTGYKVTHTAVPGVVSHGVPDWLYEEEILGTNSAIWMSRDGLLMVFATFNDTLVEELRFPWYGSIKDGRLYPDIRSLRYPKPGTRNPQVTLTVADLADTSNIKIKPVMPPSVIARRDHYFTAVSWISSTEISVVWLNRPQNLSVITICSSPKWDCRETQRITSDGQGWVDMGDSPVFGGDSSNYITIAPVRDGPAGNFRHAVSVNIPKRRVLPLTHGRYEVTRILTWDHSNDVIYFLGVPEHKPGQLHLYRVASVPPRTGASLPPPVCLTCAKEPAPTQPSFISLDENIYRVKTGTWDDDDDDDVVLTTPSTRRKKKKPKAANKHPACLYHNAVFSPKSSYYVLECLGPGIPTTSLHKTAMPRPRLLLWMQNNTELRARVDEMAMPQIKTFPVQISGGYQAQVRLHLPPGLREDEITRYPLIVQVYGGPGSQLVTERWRLDWNTFLSGNKDFIIAQIDGRGSGGQGHRILHKVYYKLGSVEVADQLEVTEYLKETQHFIDKRRVAVWGWSYGGFVAALALASPKNVFHCAIAVSPVTNWKLYDSAYTERFMGLPNVTDNYKGYEEADVSKKAHQLKDKMFYLIHGSADDNVHLQQSMSLMKALSEAGTLFRQQIYPDESHNLGGVKKHLYESMGGFLDDCFVKQVPPEFKAGLRNYID</sequence>
<name>A0A9N9TSX4_PHYSR</name>
<evidence type="ECO:0000256" key="8">
    <source>
        <dbReference type="ARBA" id="ARBA00022968"/>
    </source>
</evidence>
<evidence type="ECO:0000256" key="9">
    <source>
        <dbReference type="ARBA" id="ARBA00022989"/>
    </source>
</evidence>